<comment type="caution">
    <text evidence="1">The sequence shown here is derived from an EMBL/GenBank/DDBJ whole genome shotgun (WGS) entry which is preliminary data.</text>
</comment>
<reference evidence="1 2" key="1">
    <citation type="journal article" date="2018" name="Nat. Biotechnol.">
        <title>A standardized bacterial taxonomy based on genome phylogeny substantially revises the tree of life.</title>
        <authorList>
            <person name="Parks D.H."/>
            <person name="Chuvochina M."/>
            <person name="Waite D.W."/>
            <person name="Rinke C."/>
            <person name="Skarshewski A."/>
            <person name="Chaumeil P.A."/>
            <person name="Hugenholtz P."/>
        </authorList>
    </citation>
    <scope>NUCLEOTIDE SEQUENCE [LARGE SCALE GENOMIC DNA]</scope>
    <source>
        <strain evidence="1">UBA11978</strain>
    </source>
</reference>
<dbReference type="AlphaFoldDB" id="A0A350NYL0"/>
<organism evidence="1 2">
    <name type="scientific">Alteromonas australica</name>
    <dbReference type="NCBI Taxonomy" id="589873"/>
    <lineage>
        <taxon>Bacteria</taxon>
        <taxon>Pseudomonadati</taxon>
        <taxon>Pseudomonadota</taxon>
        <taxon>Gammaproteobacteria</taxon>
        <taxon>Alteromonadales</taxon>
        <taxon>Alteromonadaceae</taxon>
        <taxon>Alteromonas/Salinimonas group</taxon>
        <taxon>Alteromonas</taxon>
    </lineage>
</organism>
<protein>
    <submittedName>
        <fullName evidence="1">Uncharacterized protein</fullName>
    </submittedName>
</protein>
<dbReference type="EMBL" id="DNAN01000007">
    <property type="protein sequence ID" value="HAW74127.1"/>
    <property type="molecule type" value="Genomic_DNA"/>
</dbReference>
<evidence type="ECO:0000313" key="1">
    <source>
        <dbReference type="EMBL" id="HAW74127.1"/>
    </source>
</evidence>
<gene>
    <name evidence="1" type="ORF">DCW74_00145</name>
</gene>
<evidence type="ECO:0000313" key="2">
    <source>
        <dbReference type="Proteomes" id="UP000263517"/>
    </source>
</evidence>
<accession>A0A350NYL0</accession>
<proteinExistence type="predicted"/>
<sequence length="94" mass="10881">MEDNKTAKDNLYIEAKEEFNVKLDRRSTLADLQDQMDRLRKNGKQPEKVLPARVPKKLRNVVTGNLFDYDPLFAKNPDLEIVEWETADGDDESS</sequence>
<name>A0A350NYL0_9ALTE</name>
<dbReference type="Proteomes" id="UP000263517">
    <property type="component" value="Unassembled WGS sequence"/>
</dbReference>